<reference evidence="3 4" key="1">
    <citation type="submission" date="2019-07" db="EMBL/GenBank/DDBJ databases">
        <title>Whole genome shotgun sequence of Brevifollis gellanilyticus NBRC 108608.</title>
        <authorList>
            <person name="Hosoyama A."/>
            <person name="Uohara A."/>
            <person name="Ohji S."/>
            <person name="Ichikawa N."/>
        </authorList>
    </citation>
    <scope>NUCLEOTIDE SEQUENCE [LARGE SCALE GENOMIC DNA]</scope>
    <source>
        <strain evidence="3 4">NBRC 108608</strain>
    </source>
</reference>
<gene>
    <name evidence="3" type="ORF">BGE01nite_04740</name>
</gene>
<proteinExistence type="predicted"/>
<keyword evidence="4" id="KW-1185">Reference proteome</keyword>
<dbReference type="AlphaFoldDB" id="A0A512M372"/>
<protein>
    <submittedName>
        <fullName evidence="3">Uncharacterized protein</fullName>
    </submittedName>
</protein>
<dbReference type="OrthoDB" id="197285at2"/>
<feature type="signal peptide" evidence="2">
    <location>
        <begin position="1"/>
        <end position="30"/>
    </location>
</feature>
<accession>A0A512M372</accession>
<feature type="compositionally biased region" description="Low complexity" evidence="1">
    <location>
        <begin position="150"/>
        <end position="172"/>
    </location>
</feature>
<organism evidence="3 4">
    <name type="scientific">Brevifollis gellanilyticus</name>
    <dbReference type="NCBI Taxonomy" id="748831"/>
    <lineage>
        <taxon>Bacteria</taxon>
        <taxon>Pseudomonadati</taxon>
        <taxon>Verrucomicrobiota</taxon>
        <taxon>Verrucomicrobiia</taxon>
        <taxon>Verrucomicrobiales</taxon>
        <taxon>Verrucomicrobiaceae</taxon>
    </lineage>
</organism>
<feature type="chain" id="PRO_5021747568" evidence="2">
    <location>
        <begin position="31"/>
        <end position="212"/>
    </location>
</feature>
<feature type="region of interest" description="Disordered" evidence="1">
    <location>
        <begin position="139"/>
        <end position="212"/>
    </location>
</feature>
<dbReference type="Proteomes" id="UP000321577">
    <property type="component" value="Unassembled WGS sequence"/>
</dbReference>
<evidence type="ECO:0000256" key="1">
    <source>
        <dbReference type="SAM" id="MobiDB-lite"/>
    </source>
</evidence>
<name>A0A512M372_9BACT</name>
<evidence type="ECO:0000256" key="2">
    <source>
        <dbReference type="SAM" id="SignalP"/>
    </source>
</evidence>
<evidence type="ECO:0000313" key="4">
    <source>
        <dbReference type="Proteomes" id="UP000321577"/>
    </source>
</evidence>
<dbReference type="EMBL" id="BKAG01000002">
    <property type="protein sequence ID" value="GEP41183.1"/>
    <property type="molecule type" value="Genomic_DNA"/>
</dbReference>
<sequence length="212" mass="22018">MKTHSVLPIQMYVCALACSAVLALGSTAFAAEPPPVAFPDVQHYAALWERSVFTTKDLPSPDAPTGPIFSDNLGLSGMYEVDGQVVAVLIDRTTSQYTEARIGSENEQGIKIRKVHPGATMDKTRVQLQKGDIAGWVTFGDPGAPPPTEQAPASAPQQVQAAQPAHAPAATPLLPPPAPSGIPGIHVAPTPPPNISIPVVPAGNDDVPLPPP</sequence>
<keyword evidence="2" id="KW-0732">Signal</keyword>
<dbReference type="RefSeq" id="WP_146848649.1">
    <property type="nucleotide sequence ID" value="NZ_BKAG01000002.1"/>
</dbReference>
<evidence type="ECO:0000313" key="3">
    <source>
        <dbReference type="EMBL" id="GEP41183.1"/>
    </source>
</evidence>
<comment type="caution">
    <text evidence="3">The sequence shown here is derived from an EMBL/GenBank/DDBJ whole genome shotgun (WGS) entry which is preliminary data.</text>
</comment>